<feature type="compositionally biased region" description="Basic and acidic residues" evidence="1">
    <location>
        <begin position="139"/>
        <end position="155"/>
    </location>
</feature>
<protein>
    <submittedName>
        <fullName evidence="2">Uncharacterized protein</fullName>
    </submittedName>
</protein>
<dbReference type="PANTHER" id="PTHR31903:SF6">
    <property type="entry name" value="F12F1.11-RELATED"/>
    <property type="match status" value="1"/>
</dbReference>
<gene>
    <name evidence="2" type="ORF">IFM89_017892</name>
</gene>
<dbReference type="PANTHER" id="PTHR31903">
    <property type="entry name" value="F12F1.11-RELATED"/>
    <property type="match status" value="1"/>
</dbReference>
<keyword evidence="3" id="KW-1185">Reference proteome</keyword>
<dbReference type="OrthoDB" id="1937859at2759"/>
<feature type="region of interest" description="Disordered" evidence="1">
    <location>
        <begin position="128"/>
        <end position="185"/>
    </location>
</feature>
<organism evidence="2 3">
    <name type="scientific">Coptis chinensis</name>
    <dbReference type="NCBI Taxonomy" id="261450"/>
    <lineage>
        <taxon>Eukaryota</taxon>
        <taxon>Viridiplantae</taxon>
        <taxon>Streptophyta</taxon>
        <taxon>Embryophyta</taxon>
        <taxon>Tracheophyta</taxon>
        <taxon>Spermatophyta</taxon>
        <taxon>Magnoliopsida</taxon>
        <taxon>Ranunculales</taxon>
        <taxon>Ranunculaceae</taxon>
        <taxon>Coptidoideae</taxon>
        <taxon>Coptis</taxon>
    </lineage>
</organism>
<evidence type="ECO:0000313" key="3">
    <source>
        <dbReference type="Proteomes" id="UP000631114"/>
    </source>
</evidence>
<proteinExistence type="predicted"/>
<dbReference type="Proteomes" id="UP000631114">
    <property type="component" value="Unassembled WGS sequence"/>
</dbReference>
<feature type="compositionally biased region" description="Low complexity" evidence="1">
    <location>
        <begin position="159"/>
        <end position="173"/>
    </location>
</feature>
<comment type="caution">
    <text evidence="2">The sequence shown here is derived from an EMBL/GenBank/DDBJ whole genome shotgun (WGS) entry which is preliminary data.</text>
</comment>
<accession>A0A835I477</accession>
<dbReference type="EMBL" id="JADFTS010000004">
    <property type="protein sequence ID" value="KAF9609693.1"/>
    <property type="molecule type" value="Genomic_DNA"/>
</dbReference>
<evidence type="ECO:0000256" key="1">
    <source>
        <dbReference type="SAM" id="MobiDB-lite"/>
    </source>
</evidence>
<reference evidence="2 3" key="1">
    <citation type="submission" date="2020-10" db="EMBL/GenBank/DDBJ databases">
        <title>The Coptis chinensis genome and diversification of protoberbering-type alkaloids.</title>
        <authorList>
            <person name="Wang B."/>
            <person name="Shu S."/>
            <person name="Song C."/>
            <person name="Liu Y."/>
        </authorList>
    </citation>
    <scope>NUCLEOTIDE SEQUENCE [LARGE SCALE GENOMIC DNA]</scope>
    <source>
        <strain evidence="2">HL-2020</strain>
        <tissue evidence="2">Leaf</tissue>
    </source>
</reference>
<name>A0A835I477_9MAGN</name>
<evidence type="ECO:0000313" key="2">
    <source>
        <dbReference type="EMBL" id="KAF9609693.1"/>
    </source>
</evidence>
<dbReference type="AlphaFoldDB" id="A0A835I477"/>
<sequence length="205" mass="22747">MKKLGKKGKVHPSPLLISDHLAFLPATIFTLTAALSLEDKEVLAYLISCSNFPTNKKANHKNSFKSVCGGGGASGKEHPPLFYCNCFRCYTSYWVRWDASPNRQLIHDVIDAFEDELLEKKKKKSKKDRKKKGCDNGSDDLKRFEDDSNRGKSSDQCESVVVSSVGDGDSCSNGGEGEEEAEFEQGSVRKLVSFIGETIWGVWKL</sequence>